<protein>
    <submittedName>
        <fullName evidence="1">Uncharacterized protein</fullName>
    </submittedName>
</protein>
<dbReference type="HOGENOM" id="CLU_2381748_0_0_6"/>
<dbReference type="AlphaFoldDB" id="D4GE43"/>
<dbReference type="RefSeq" id="WP_013027752.1">
    <property type="nucleotide sequence ID" value="NC_013956.2"/>
</dbReference>
<gene>
    <name evidence="1" type="ordered locus">PANA_3918</name>
</gene>
<reference evidence="1 2" key="1">
    <citation type="journal article" date="2010" name="J. Bacteriol.">
        <title>Genome sequence of Pantoea ananatis LMG20103, the causative agent of Eucalyptus blight and dieback.</title>
        <authorList>
            <person name="De Maayer P."/>
            <person name="Chan W.Y."/>
            <person name="Venter S.N."/>
            <person name="Toth I.K."/>
            <person name="Birch P.R."/>
            <person name="Joubert F."/>
            <person name="Coutinho T.A."/>
        </authorList>
    </citation>
    <scope>NUCLEOTIDE SEQUENCE [LARGE SCALE GENOMIC DNA]</scope>
    <source>
        <strain evidence="1 2">LMG 20103</strain>
    </source>
</reference>
<accession>D4GE43</accession>
<name>D4GE43_PANAM</name>
<dbReference type="eggNOG" id="ENOG5033A1V">
    <property type="taxonomic scope" value="Bacteria"/>
</dbReference>
<dbReference type="KEGG" id="pam:PANA_3918"/>
<evidence type="ECO:0000313" key="2">
    <source>
        <dbReference type="Proteomes" id="UP000001702"/>
    </source>
</evidence>
<dbReference type="STRING" id="706191.PANA_3918"/>
<keyword evidence="2" id="KW-1185">Reference proteome</keyword>
<dbReference type="Proteomes" id="UP000001702">
    <property type="component" value="Chromosome"/>
</dbReference>
<proteinExistence type="predicted"/>
<organism evidence="1 2">
    <name type="scientific">Pantoea ananatis (strain LMG 20103)</name>
    <dbReference type="NCBI Taxonomy" id="706191"/>
    <lineage>
        <taxon>Bacteria</taxon>
        <taxon>Pseudomonadati</taxon>
        <taxon>Pseudomonadota</taxon>
        <taxon>Gammaproteobacteria</taxon>
        <taxon>Enterobacterales</taxon>
        <taxon>Erwiniaceae</taxon>
        <taxon>Pantoea</taxon>
    </lineage>
</organism>
<dbReference type="EMBL" id="CP001875">
    <property type="protein sequence ID" value="ADD79085.1"/>
    <property type="molecule type" value="Genomic_DNA"/>
</dbReference>
<sequence>MNISNGHNGAQGIPLPESGVFSAFEYGLPADAFEKLNRAMHTCDLLQLLLSEHPGDAGSVAGHTVPGMAAVMEYLRADLTDVTRCCALIGEAHA</sequence>
<evidence type="ECO:0000313" key="1">
    <source>
        <dbReference type="EMBL" id="ADD79085.1"/>
    </source>
</evidence>